<dbReference type="GO" id="GO:0003697">
    <property type="term" value="F:single-stranded DNA binding"/>
    <property type="evidence" value="ECO:0007669"/>
    <property type="project" value="UniProtKB-UniRule"/>
</dbReference>
<dbReference type="GO" id="GO:0006310">
    <property type="term" value="P:DNA recombination"/>
    <property type="evidence" value="ECO:0007669"/>
    <property type="project" value="UniProtKB-UniRule"/>
</dbReference>
<evidence type="ECO:0000256" key="2">
    <source>
        <dbReference type="HAMAP-Rule" id="MF_00984"/>
    </source>
</evidence>
<dbReference type="eggNOG" id="COG0629">
    <property type="taxonomic scope" value="Bacteria"/>
</dbReference>
<dbReference type="SUPFAM" id="SSF50249">
    <property type="entry name" value="Nucleic acid-binding proteins"/>
    <property type="match status" value="1"/>
</dbReference>
<dbReference type="PROSITE" id="PS50935">
    <property type="entry name" value="SSB"/>
    <property type="match status" value="1"/>
</dbReference>
<dbReference type="Proteomes" id="UP000027946">
    <property type="component" value="Unassembled WGS sequence"/>
</dbReference>
<reference evidence="5 6" key="1">
    <citation type="submission" date="2014-03" db="EMBL/GenBank/DDBJ databases">
        <title>Genome sequence of Clostridium litorale W6, DSM 5388.</title>
        <authorList>
            <person name="Poehlein A."/>
            <person name="Jagirdar A."/>
            <person name="Khonsari B."/>
            <person name="Chibani C.M."/>
            <person name="Gutierrez Gutierrez D.A."/>
            <person name="Davydova E."/>
            <person name="Alghaithi H.S."/>
            <person name="Nair K.P."/>
            <person name="Dhamotharan K."/>
            <person name="Chandran L."/>
            <person name="G W."/>
            <person name="Daniel R."/>
        </authorList>
    </citation>
    <scope>NUCLEOTIDE SEQUENCE [LARGE SCALE GENOMIC DNA]</scope>
    <source>
        <strain evidence="5 6">W6</strain>
    </source>
</reference>
<dbReference type="CDD" id="cd04496">
    <property type="entry name" value="SSB_OBF"/>
    <property type="match status" value="1"/>
</dbReference>
<comment type="caution">
    <text evidence="2">Lacks conserved residue(s) required for the propagation of feature annotation.</text>
</comment>
<protein>
    <recommendedName>
        <fullName evidence="2 3">Single-stranded DNA-binding protein</fullName>
        <shortName evidence="2">SSB</shortName>
    </recommendedName>
</protein>
<gene>
    <name evidence="5" type="primary">ssb</name>
    <name evidence="5" type="ORF">CLIT_8c00980</name>
</gene>
<dbReference type="GO" id="GO:0009295">
    <property type="term" value="C:nucleoid"/>
    <property type="evidence" value="ECO:0007669"/>
    <property type="project" value="TreeGrafter"/>
</dbReference>
<dbReference type="STRING" id="1121324.CLIT_8c00980"/>
<dbReference type="NCBIfam" id="TIGR00621">
    <property type="entry name" value="ssb"/>
    <property type="match status" value="1"/>
</dbReference>
<keyword evidence="1 2" id="KW-0238">DNA-binding</keyword>
<keyword evidence="2" id="KW-0234">DNA repair</keyword>
<dbReference type="GO" id="GO:0006260">
    <property type="term" value="P:DNA replication"/>
    <property type="evidence" value="ECO:0007669"/>
    <property type="project" value="UniProtKB-UniRule"/>
</dbReference>
<dbReference type="Gene3D" id="2.40.50.140">
    <property type="entry name" value="Nucleic acid-binding proteins"/>
    <property type="match status" value="1"/>
</dbReference>
<dbReference type="PIRSF" id="PIRSF002070">
    <property type="entry name" value="SSB"/>
    <property type="match status" value="1"/>
</dbReference>
<dbReference type="HAMAP" id="MF_00984">
    <property type="entry name" value="SSB"/>
    <property type="match status" value="1"/>
</dbReference>
<comment type="function">
    <text evidence="2">Plays an important role in DNA replication, recombination and repair. Binds to ssDNA and to an array of partner proteins to recruit them to their sites of action during DNA metabolism.</text>
</comment>
<dbReference type="InterPro" id="IPR011344">
    <property type="entry name" value="ssDNA-bd"/>
</dbReference>
<feature type="region of interest" description="Disordered" evidence="4">
    <location>
        <begin position="106"/>
        <end position="135"/>
    </location>
</feature>
<dbReference type="AlphaFoldDB" id="A0A069RFW0"/>
<comment type="subunit">
    <text evidence="2">Homotetramer.</text>
</comment>
<dbReference type="OrthoDB" id="9809878at2"/>
<feature type="short sequence motif" description="Important for interaction with partner proteins" evidence="2">
    <location>
        <begin position="130"/>
        <end position="135"/>
    </location>
</feature>
<keyword evidence="6" id="KW-1185">Reference proteome</keyword>
<dbReference type="EMBL" id="JJMM01000008">
    <property type="protein sequence ID" value="KDR95929.1"/>
    <property type="molecule type" value="Genomic_DNA"/>
</dbReference>
<keyword evidence="2" id="KW-0233">DNA recombination</keyword>
<comment type="caution">
    <text evidence="5">The sequence shown here is derived from an EMBL/GenBank/DDBJ whole genome shotgun (WGS) entry which is preliminary data.</text>
</comment>
<keyword evidence="2" id="KW-0227">DNA damage</keyword>
<name>A0A069RFW0_PEPLI</name>
<accession>A0A069RFW0</accession>
<dbReference type="RefSeq" id="WP_038263110.1">
    <property type="nucleotide sequence ID" value="NZ_FSRH01000008.1"/>
</dbReference>
<evidence type="ECO:0000256" key="4">
    <source>
        <dbReference type="SAM" id="MobiDB-lite"/>
    </source>
</evidence>
<dbReference type="InterPro" id="IPR000424">
    <property type="entry name" value="Primosome_PriB/ssb"/>
</dbReference>
<dbReference type="PANTHER" id="PTHR10302">
    <property type="entry name" value="SINGLE-STRANDED DNA-BINDING PROTEIN"/>
    <property type="match status" value="1"/>
</dbReference>
<organism evidence="5 6">
    <name type="scientific">Peptoclostridium litorale DSM 5388</name>
    <dbReference type="NCBI Taxonomy" id="1121324"/>
    <lineage>
        <taxon>Bacteria</taxon>
        <taxon>Bacillati</taxon>
        <taxon>Bacillota</taxon>
        <taxon>Clostridia</taxon>
        <taxon>Peptostreptococcales</taxon>
        <taxon>Peptoclostridiaceae</taxon>
        <taxon>Peptoclostridium</taxon>
    </lineage>
</organism>
<dbReference type="InterPro" id="IPR012340">
    <property type="entry name" value="NA-bd_OB-fold"/>
</dbReference>
<proteinExistence type="inferred from homology"/>
<evidence type="ECO:0000256" key="3">
    <source>
        <dbReference type="PIRNR" id="PIRNR002070"/>
    </source>
</evidence>
<dbReference type="PANTHER" id="PTHR10302:SF27">
    <property type="entry name" value="SINGLE-STRANDED DNA-BINDING PROTEIN"/>
    <property type="match status" value="1"/>
</dbReference>
<keyword evidence="2" id="KW-0235">DNA replication</keyword>
<evidence type="ECO:0000256" key="1">
    <source>
        <dbReference type="ARBA" id="ARBA00023125"/>
    </source>
</evidence>
<dbReference type="Pfam" id="PF00436">
    <property type="entry name" value="SSB"/>
    <property type="match status" value="1"/>
</dbReference>
<evidence type="ECO:0000313" key="5">
    <source>
        <dbReference type="EMBL" id="KDR95929.1"/>
    </source>
</evidence>
<dbReference type="GO" id="GO:0006281">
    <property type="term" value="P:DNA repair"/>
    <property type="evidence" value="ECO:0007669"/>
    <property type="project" value="UniProtKB-UniRule"/>
</dbReference>
<evidence type="ECO:0000313" key="6">
    <source>
        <dbReference type="Proteomes" id="UP000027946"/>
    </source>
</evidence>
<sequence length="135" mass="14866">MNCSVVIGRLTRDPELRYIPGNGKAVATFTVAVNRPFKNREGQYEADFIRIQVWGALAENCAKYLIKGQQAGVKGRLQTRSYDNSQGAKQYITEIVAESVDFLGKPGGYEGTNGSQPEIPGGYEPVNFDDDDIPF</sequence>